<evidence type="ECO:0000313" key="2">
    <source>
        <dbReference type="Proteomes" id="UP000324222"/>
    </source>
</evidence>
<dbReference type="Gene3D" id="3.40.50.300">
    <property type="entry name" value="P-loop containing nucleotide triphosphate hydrolases"/>
    <property type="match status" value="1"/>
</dbReference>
<organism evidence="1 2">
    <name type="scientific">Portunus trituberculatus</name>
    <name type="common">Swimming crab</name>
    <name type="synonym">Neptunus trituberculatus</name>
    <dbReference type="NCBI Taxonomy" id="210409"/>
    <lineage>
        <taxon>Eukaryota</taxon>
        <taxon>Metazoa</taxon>
        <taxon>Ecdysozoa</taxon>
        <taxon>Arthropoda</taxon>
        <taxon>Crustacea</taxon>
        <taxon>Multicrustacea</taxon>
        <taxon>Malacostraca</taxon>
        <taxon>Eumalacostraca</taxon>
        <taxon>Eucarida</taxon>
        <taxon>Decapoda</taxon>
        <taxon>Pleocyemata</taxon>
        <taxon>Brachyura</taxon>
        <taxon>Eubrachyura</taxon>
        <taxon>Portunoidea</taxon>
        <taxon>Portunidae</taxon>
        <taxon>Portuninae</taxon>
        <taxon>Portunus</taxon>
    </lineage>
</organism>
<dbReference type="EMBL" id="VSRR010005603">
    <property type="protein sequence ID" value="MPC42886.1"/>
    <property type="molecule type" value="Genomic_DNA"/>
</dbReference>
<evidence type="ECO:0000313" key="1">
    <source>
        <dbReference type="EMBL" id="MPC42886.1"/>
    </source>
</evidence>
<name>A0A5B7FC55_PORTR</name>
<dbReference type="Proteomes" id="UP000324222">
    <property type="component" value="Unassembled WGS sequence"/>
</dbReference>
<reference evidence="1 2" key="1">
    <citation type="submission" date="2019-05" db="EMBL/GenBank/DDBJ databases">
        <title>Another draft genome of Portunus trituberculatus and its Hox gene families provides insights of decapod evolution.</title>
        <authorList>
            <person name="Jeong J.-H."/>
            <person name="Song I."/>
            <person name="Kim S."/>
            <person name="Choi T."/>
            <person name="Kim D."/>
            <person name="Ryu S."/>
            <person name="Kim W."/>
        </authorList>
    </citation>
    <scope>NUCLEOTIDE SEQUENCE [LARGE SCALE GENOMIC DNA]</scope>
    <source>
        <tissue evidence="1">Muscle</tissue>
    </source>
</reference>
<proteinExistence type="predicted"/>
<dbReference type="AlphaFoldDB" id="A0A5B7FC55"/>
<sequence length="77" mass="8808">MSSSVLTSNITLHRGKRFLESGSDLIERFSLVKIKEWIDKNDPGAILIPFSGAFELRMAELDEEERAKQLQELNTTR</sequence>
<comment type="caution">
    <text evidence="1">The sequence shown here is derived from an EMBL/GenBank/DDBJ whole genome shotgun (WGS) entry which is preliminary data.</text>
</comment>
<accession>A0A5B7FC55</accession>
<gene>
    <name evidence="1" type="primary">OLA1</name>
    <name evidence="1" type="ORF">E2C01_036517</name>
</gene>
<dbReference type="OrthoDB" id="424823at2759"/>
<protein>
    <submittedName>
        <fullName evidence="1">Obg-like ATPase 1</fullName>
    </submittedName>
</protein>
<dbReference type="InterPro" id="IPR027417">
    <property type="entry name" value="P-loop_NTPase"/>
</dbReference>
<keyword evidence="2" id="KW-1185">Reference proteome</keyword>